<dbReference type="GO" id="GO:0006351">
    <property type="term" value="P:DNA-templated transcription"/>
    <property type="evidence" value="ECO:0007669"/>
    <property type="project" value="InterPro"/>
</dbReference>
<proteinExistence type="inferred from homology"/>
<evidence type="ECO:0000256" key="10">
    <source>
        <dbReference type="ARBA" id="ARBA00011647"/>
    </source>
</evidence>
<dbReference type="InterPro" id="IPR043502">
    <property type="entry name" value="DNA/RNA_pol_sf"/>
</dbReference>
<evidence type="ECO:0000256" key="58">
    <source>
        <dbReference type="ARBA" id="ARBA00023288"/>
    </source>
</evidence>
<dbReference type="GO" id="GO:0044162">
    <property type="term" value="C:host cell cytoplasmic vesicle membrane"/>
    <property type="evidence" value="ECO:0007669"/>
    <property type="project" value="UniProtKB-SubCell"/>
</dbReference>
<evidence type="ECO:0000256" key="13">
    <source>
        <dbReference type="ARBA" id="ARBA00022482"/>
    </source>
</evidence>
<keyword evidence="35 70" id="KW-0347">Helicase</keyword>
<keyword evidence="56 70" id="KW-1172">Pore-mediated penetration of viral genome into host cell</keyword>
<evidence type="ECO:0000256" key="25">
    <source>
        <dbReference type="ARBA" id="ARBA00022679"/>
    </source>
</evidence>
<comment type="subunit">
    <text evidence="70">Capsid protein VP1: Interacts with capsid protein VP0, and capsid protein VP3 to form heterotrimeric protomers. Five protomers subsequently associate to form pentamers which serve as building blocks for the capsid. Interacts with capsid protein VP2, capsid protein VP3 and capsid protein VP4 following cleavage of capsid protein VP0.</text>
</comment>
<comment type="function">
    <text evidence="68">Acts as a primer for viral RNA replication and remains covalently bound to viral genomic RNA. VPg is uridylylated prior to priming replication into VPg-pUpU. The oriI viral genomic sequence may act as a template for this. The VPg-pUpU is then used as primer on the genomic RNA poly(A) by the RNA-dependent RNA polymerase to replicate the viral genome. During genome replication, the VPg-RNA linkage is removed by the host TDP2, thereby accelerating replication. During the late stage of the replication cycle, host TDP2 is excluded from sites of viral RNA synthesis and encapsidation, allowing for the generation of progeny virions.</text>
</comment>
<evidence type="ECO:0000256" key="16">
    <source>
        <dbReference type="ARBA" id="ARBA00022520"/>
    </source>
</evidence>
<comment type="cofactor">
    <cofactor evidence="1">
        <name>Mg(2+)</name>
        <dbReference type="ChEBI" id="CHEBI:18420"/>
    </cofactor>
</comment>
<evidence type="ECO:0000256" key="59">
    <source>
        <dbReference type="ARBA" id="ARBA00023296"/>
    </source>
</evidence>
<evidence type="ECO:0000256" key="1">
    <source>
        <dbReference type="ARBA" id="ARBA00001946"/>
    </source>
</evidence>
<dbReference type="EC" id="3.6.1.15" evidence="70"/>
<reference evidence="75" key="2">
    <citation type="journal article" date="1980" name="Proc. Natl. Acad. Sci. U.S.A.">
        <title>Sequence of 1060 3'-terminal nucleotides of poliovirus RNA as determined by a modification of the dideoxynucleotide method.</title>
        <authorList>
            <person name="Kitamura N."/>
            <person name="Wimmer E."/>
        </authorList>
    </citation>
    <scope>NUCLEOTIDE SEQUENCE [LARGE SCALE GENOMIC DNA]</scope>
    <source>
        <strain evidence="75">Mahoney strain</strain>
    </source>
</reference>
<dbReference type="Pfam" id="PF00910">
    <property type="entry name" value="RNA_helicase"/>
    <property type="match status" value="1"/>
</dbReference>
<comment type="function">
    <text evidence="70">Capsid protein VP0: Component of immature procapsids, which is cleaved into capsid proteins VP4 and VP2 after maturation. Allows the capsid to remain inactive before the maturation step.</text>
</comment>
<dbReference type="FunFam" id="2.40.10.10:FF:000018">
    <property type="entry name" value="Genome polyprotein"/>
    <property type="match status" value="1"/>
</dbReference>
<keyword evidence="18 70" id="KW-1192">Host mRNA suppression by virus</keyword>
<dbReference type="GO" id="GO:0039520">
    <property type="term" value="P:symbiont-mediated activation of host autophagy"/>
    <property type="evidence" value="ECO:0007669"/>
    <property type="project" value="UniProtKB-KW"/>
</dbReference>
<evidence type="ECO:0000256" key="41">
    <source>
        <dbReference type="ARBA" id="ARBA00022842"/>
    </source>
</evidence>
<evidence type="ECO:0000256" key="8">
    <source>
        <dbReference type="ARBA" id="ARBA00011236"/>
    </source>
</evidence>
<dbReference type="EC" id="3.4.22.29" evidence="70"/>
<dbReference type="EC" id="3.4.22.28" evidence="70"/>
<dbReference type="SUPFAM" id="SSF88633">
    <property type="entry name" value="Positive stranded ssRNA viruses"/>
    <property type="match status" value="2"/>
</dbReference>
<comment type="function">
    <text evidence="70">Protein 2B: Plays an essential role in the virus replication cycle by acting as a viroporin. Creates a pore in the host reticulum endoplasmic and as a consequence releases Ca2+ in the cytoplasm of infected cell. In turn, high levels of cytoplasmic calcium may trigger membrane trafficking and transport of viral ER-associated proteins to viroplasms, sites of viral genome replication.</text>
</comment>
<comment type="function">
    <text evidence="70">Capsid protein VP4: Lies on the inner surface of the capsid shell. After binding to the host receptor, the capsid undergoes conformational changes. Capsid protein VP4 is released, Capsid protein VP1 N-terminus is externalized, and together, they shape a pore in the host membrane through which the viral genome is translocated into the host cell cytoplasm.</text>
</comment>
<comment type="subunit">
    <text evidence="64">Interacts with capsid protein VP0 and capsid protein VP1 to form heterotrimeric protomers. Five protomers subsequently associate to form pentamers which serve as building blocks for the capsid. Interacts with capsid protein VP4 in the mature capsid. Interacts with protein 2C; this interaction may be important for virion morphogenesis.</text>
</comment>
<evidence type="ECO:0000256" key="39">
    <source>
        <dbReference type="ARBA" id="ARBA00022833"/>
    </source>
</evidence>
<dbReference type="FunFam" id="2.60.120.20:FF:000002">
    <property type="entry name" value="Genome polyprotein"/>
    <property type="match status" value="1"/>
</dbReference>
<comment type="function">
    <text evidence="62">Localizes the viral replication complex to the surface of membranous vesicles. It inhibits host cell endoplasmic reticulum-to-Golgi apparatus transport and causes the disassembly of the Golgi complex, possibly through GBF1 interaction. This would result in depletion of MHC, trail receptors and IFN receptors at the host cell surface. Plays an essential role in viral RNA replication by recruiting ACBD3 and PI4KB at the viral replication sites, thereby allowing the formation of the rearranged membranous structures where viral replication takes place.</text>
</comment>
<evidence type="ECO:0000256" key="18">
    <source>
        <dbReference type="ARBA" id="ARBA00022557"/>
    </source>
</evidence>
<dbReference type="SUPFAM" id="SSF50494">
    <property type="entry name" value="Trypsin-like serine proteases"/>
    <property type="match status" value="2"/>
</dbReference>
<evidence type="ECO:0000256" key="20">
    <source>
        <dbReference type="ARBA" id="ARBA00022562"/>
    </source>
</evidence>
<keyword evidence="42 70" id="KW-0946">Virion</keyword>
<evidence type="ECO:0000256" key="67">
    <source>
        <dbReference type="ARBA" id="ARBA00049974"/>
    </source>
</evidence>
<comment type="catalytic activity">
    <reaction evidence="70">
        <text>Selective cleavage of Gln-|-Gly bond in the poliovirus polyprotein. In other picornavirus reactions Glu may be substituted for Gln, and Ser or Thr for Gly.</text>
        <dbReference type="EC" id="3.4.22.28"/>
    </reaction>
</comment>
<dbReference type="Pfam" id="PF02226">
    <property type="entry name" value="Pico_P1A"/>
    <property type="match status" value="1"/>
</dbReference>
<keyword evidence="53 70" id="KW-1099">Inhibition of host mRNA nuclear export by virus</keyword>
<dbReference type="Gene3D" id="6.10.20.20">
    <property type="entry name" value="Poliovirus 3A protein-like"/>
    <property type="match status" value="1"/>
</dbReference>
<evidence type="ECO:0000256" key="68">
    <source>
        <dbReference type="ARBA" id="ARBA00054285"/>
    </source>
</evidence>
<comment type="subunit">
    <text evidence="65">Homohexamer; forms a hexameric ring structure with 6-fold symmetry characteristic of AAA+ ATPases. Interacts (via N-terminus) with host RTN3 (via reticulon domain); this interaction is important for viral replication. Interacts with capsid protein VP3; this interaction may be important for virion morphogenesis.</text>
</comment>
<comment type="similarity">
    <text evidence="5 70">Belongs to the picornaviruses polyprotein family.</text>
</comment>
<evidence type="ECO:0000256" key="30">
    <source>
        <dbReference type="ARBA" id="ARBA00022737"/>
    </source>
</evidence>
<dbReference type="GO" id="GO:0039618">
    <property type="term" value="C:T=pseudo3 icosahedral viral capsid"/>
    <property type="evidence" value="ECO:0007669"/>
    <property type="project" value="UniProtKB-KW"/>
</dbReference>
<dbReference type="FunFam" id="4.10.880.10:FF:000001">
    <property type="entry name" value="Genome polyprotein"/>
    <property type="match status" value="1"/>
</dbReference>
<evidence type="ECO:0000256" key="60">
    <source>
        <dbReference type="ARBA" id="ARBA00023303"/>
    </source>
</evidence>
<comment type="subunit">
    <text evidence="6">Interacts with RNA-directed RNA polymerase.</text>
</comment>
<dbReference type="CDD" id="cd23213">
    <property type="entry name" value="Enterovirus_RdRp"/>
    <property type="match status" value="1"/>
</dbReference>
<comment type="function">
    <text evidence="70">Protein 3AB: Localizes the viral replication complex to the surface of membranous vesicles. Together with protein 3CD binds the Cis-Active RNA Element (CRE) which is involved in RNA synthesis initiation. Acts as a cofactor to stimulate the activity of 3D polymerase, maybe through a nucleid acid chaperone activity.</text>
</comment>
<dbReference type="SUPFAM" id="SSF89043">
    <property type="entry name" value="Soluble domain of poliovirus core protein 3a"/>
    <property type="match status" value="1"/>
</dbReference>
<evidence type="ECO:0000256" key="27">
    <source>
        <dbReference type="ARBA" id="ARBA00022706"/>
    </source>
</evidence>
<evidence type="ECO:0000256" key="37">
    <source>
        <dbReference type="ARBA" id="ARBA00022809"/>
    </source>
</evidence>
<keyword evidence="37 70" id="KW-1193">Eukaryotic host translation shutoff by virus</keyword>
<keyword evidence="38" id="KW-0068">Autocatalytic cleavage</keyword>
<evidence type="ECO:0000256" key="12">
    <source>
        <dbReference type="ARBA" id="ARBA00022448"/>
    </source>
</evidence>
<keyword evidence="13 70" id="KW-1113">Inhibition of host RLR pathway by virus</keyword>
<keyword evidence="15 70" id="KW-1036">Host cytoplasmic vesicle</keyword>
<evidence type="ECO:0000256" key="11">
    <source>
        <dbReference type="ARBA" id="ARBA00011876"/>
    </source>
</evidence>
<dbReference type="InterPro" id="IPR000081">
    <property type="entry name" value="Peptidase_C3"/>
</dbReference>
<dbReference type="InterPro" id="IPR029053">
    <property type="entry name" value="Viral_coat"/>
</dbReference>
<keyword evidence="58 70" id="KW-0449">Lipoprotein</keyword>
<keyword evidence="43 70" id="KW-1043">Host membrane</keyword>
<dbReference type="GO" id="GO:0039694">
    <property type="term" value="P:viral RNA genome replication"/>
    <property type="evidence" value="ECO:0007669"/>
    <property type="project" value="InterPro"/>
</dbReference>
<keyword evidence="41" id="KW-0460">Magnesium</keyword>
<dbReference type="PIR" id="S09387">
    <property type="entry name" value="S09387"/>
</dbReference>
<comment type="subunit">
    <text evidence="69">homodimer.</text>
</comment>
<dbReference type="InterPro" id="IPR001205">
    <property type="entry name" value="RNA-dir_pol_C"/>
</dbReference>
<evidence type="ECO:0000256" key="3">
    <source>
        <dbReference type="ARBA" id="ARBA00004295"/>
    </source>
</evidence>
<evidence type="ECO:0000256" key="61">
    <source>
        <dbReference type="ARBA" id="ARBA00024513"/>
    </source>
</evidence>
<evidence type="ECO:0000256" key="56">
    <source>
        <dbReference type="ARBA" id="ARBA00023255"/>
    </source>
</evidence>
<dbReference type="PIR" id="S02473">
    <property type="entry name" value="S02473"/>
</dbReference>
<keyword evidence="21 70" id="KW-0945">Host-virus interaction</keyword>
<dbReference type="GO" id="GO:0004197">
    <property type="term" value="F:cysteine-type endopeptidase activity"/>
    <property type="evidence" value="ECO:0007669"/>
    <property type="project" value="UniProtKB-EC"/>
</dbReference>
<keyword evidence="22 70" id="KW-1162">Viral penetration into host cytoplasm</keyword>
<keyword evidence="36" id="KW-0788">Thiol protease</keyword>
<dbReference type="Pfam" id="PF00548">
    <property type="entry name" value="Peptidase_C3"/>
    <property type="match status" value="1"/>
</dbReference>
<keyword evidence="39" id="KW-0862">Zinc</keyword>
<feature type="domain" description="RdRp catalytic" evidence="72">
    <location>
        <begin position="1987"/>
        <end position="2102"/>
    </location>
</feature>
<keyword evidence="14 70" id="KW-0696">RNA-directed RNA polymerase</keyword>
<dbReference type="GO" id="GO:0039522">
    <property type="term" value="P:symbiont-mediated suppression of host mRNA export from nucleus"/>
    <property type="evidence" value="ECO:0007669"/>
    <property type="project" value="UniProtKB-KW"/>
</dbReference>
<keyword evidence="49 70" id="KW-1072">Activation of host autophagy by virus</keyword>
<dbReference type="Pfam" id="PF00073">
    <property type="entry name" value="Rhv"/>
    <property type="match status" value="3"/>
</dbReference>
<dbReference type="Gene3D" id="2.40.10.10">
    <property type="entry name" value="Trypsin-like serine proteases"/>
    <property type="match status" value="4"/>
</dbReference>
<comment type="subunit">
    <text evidence="9">Interacts with capsid protein VP1 and capsid protein VP3 to form heterotrimeric protomers.</text>
</comment>
<evidence type="ECO:0000256" key="26">
    <source>
        <dbReference type="ARBA" id="ARBA00022695"/>
    </source>
</evidence>
<evidence type="ECO:0000256" key="69">
    <source>
        <dbReference type="ARBA" id="ARBA00066100"/>
    </source>
</evidence>
<keyword evidence="55 70" id="KW-1262">Eukaryotic host gene expression shutoff by virus</keyword>
<evidence type="ECO:0000256" key="31">
    <source>
        <dbReference type="ARBA" id="ARBA00022741"/>
    </source>
</evidence>
<dbReference type="InterPro" id="IPR007094">
    <property type="entry name" value="RNA-dir_pol_PSvirus"/>
</dbReference>
<evidence type="ECO:0000256" key="7">
    <source>
        <dbReference type="ARBA" id="ARBA00011188"/>
    </source>
</evidence>
<comment type="catalytic activity">
    <reaction evidence="61 70">
        <text>Selective cleavage of Tyr-|-Gly bond in the picornavirus polyprotein.</text>
        <dbReference type="EC" id="3.4.22.29"/>
    </reaction>
</comment>
<dbReference type="InterPro" id="IPR002527">
    <property type="entry name" value="Pico_P2B"/>
</dbReference>
<comment type="function">
    <text evidence="70">Capsid protein VP3: Forms an icosahedral capsid of pseudo T=3 symmetry with capsid proteins VP2 and VP3. The capsid is 300 Angstroms in diameter, composed of 60 copies of each capsid protein and enclosing the viral positive strand RNA genome.</text>
</comment>
<keyword evidence="25 70" id="KW-0808">Transferase</keyword>
<comment type="function">
    <text evidence="70">Capsid protein VP2: Forms an icosahedral capsid of pseudo T=3 symmetry with capsid proteins VP2 and VP3. The capsid is 300 Angstroms in diameter, composed of 60 copies of each capsid protein and enclosing the viral positive strand RNA genome.</text>
</comment>
<dbReference type="SUPFAM" id="SSF52540">
    <property type="entry name" value="P-loop containing nucleoside triphosphate hydrolases"/>
    <property type="match status" value="1"/>
</dbReference>
<dbReference type="PROSITE" id="PS51218">
    <property type="entry name" value="SF3_HELICASE_2"/>
    <property type="match status" value="1"/>
</dbReference>
<dbReference type="Pfam" id="PF00947">
    <property type="entry name" value="Pico_P2A"/>
    <property type="match status" value="1"/>
</dbReference>
<evidence type="ECO:0000256" key="23">
    <source>
        <dbReference type="ARBA" id="ARBA00022632"/>
    </source>
</evidence>
<evidence type="ECO:0000256" key="2">
    <source>
        <dbReference type="ARBA" id="ARBA00004147"/>
    </source>
</evidence>
<evidence type="ECO:0000256" key="47">
    <source>
        <dbReference type="ARBA" id="ARBA00022995"/>
    </source>
</evidence>
<evidence type="ECO:0000256" key="34">
    <source>
        <dbReference type="ARBA" id="ARBA00022804"/>
    </source>
</evidence>
<evidence type="ECO:0000256" key="6">
    <source>
        <dbReference type="ARBA" id="ARBA00011124"/>
    </source>
</evidence>
<dbReference type="Proteomes" id="UP000149468">
    <property type="component" value="Genome"/>
</dbReference>
<dbReference type="Pfam" id="PF00680">
    <property type="entry name" value="RdRP_1"/>
    <property type="match status" value="1"/>
</dbReference>
<evidence type="ECO:0000256" key="40">
    <source>
        <dbReference type="ARBA" id="ARBA00022840"/>
    </source>
</evidence>
<evidence type="ECO:0000256" key="71">
    <source>
        <dbReference type="SAM" id="MobiDB-lite"/>
    </source>
</evidence>
<dbReference type="GO" id="GO:0044694">
    <property type="term" value="P:symbiont genome entry into host cell via pore formation in plasma membrane"/>
    <property type="evidence" value="ECO:0007669"/>
    <property type="project" value="UniProtKB-KW"/>
</dbReference>
<keyword evidence="16 70" id="KW-0191">Covalent protein-RNA linkage</keyword>
<dbReference type="GO" id="GO:0019062">
    <property type="term" value="P:virion attachment to host cell"/>
    <property type="evidence" value="ECO:0007669"/>
    <property type="project" value="UniProtKB-KW"/>
</dbReference>
<dbReference type="GO" id="GO:0042025">
    <property type="term" value="C:host cell nucleus"/>
    <property type="evidence" value="ECO:0007669"/>
    <property type="project" value="UniProtKB-SubCell"/>
</dbReference>
<evidence type="ECO:0000256" key="49">
    <source>
        <dbReference type="ARBA" id="ARBA00023050"/>
    </source>
</evidence>
<evidence type="ECO:0000256" key="14">
    <source>
        <dbReference type="ARBA" id="ARBA00022484"/>
    </source>
</evidence>
<keyword evidence="45 70" id="KW-1164">Virus endocytosis by host</keyword>
<dbReference type="InterPro" id="IPR014759">
    <property type="entry name" value="Helicase_SF3_ssRNA_vir"/>
</dbReference>
<evidence type="ECO:0000256" key="15">
    <source>
        <dbReference type="ARBA" id="ARBA00022488"/>
    </source>
</evidence>
<dbReference type="Gene3D" id="2.60.120.20">
    <property type="match status" value="3"/>
</dbReference>
<sequence length="2221" mass="248207">VQFQQLFQSDNCIIMGAQVSSQKVGAHENSNRAYGGSTINYTTINYYRDSASNAASKQDFSQDPSKFTEPIKDVLIKTAPMLNSPNIEACGYSDRVLQLTLGNSTITTQEAANSVVAYGRWPEYLRDSEANPVDQPTEPDVAACRFYTLDTVSWTKESRGWWWKLPDALRDMGLFGQNMYYHYLGRSGYTVHVQCNASKFHQGALGVFAVPEMCLAGDSNTTTMHTSYQNANPGEKGGTFTGTFTPDNNQTSPARSSARWITSLEMARCWGMPLCSAQIINLRTNNCATLVLPYVNSLSLDSMVKHNNWGIAILPLAPLNFVSESSPEIPITLTIAPMCCEFNGLRNITLPRLQGLPVMNTPGSNQYLTADNFQSPCALPEFDVTPPIDIPGEVKNMMELAEIDTMIPFDLSATKKNTMEMYRVRLSDKPHTAASILCLSLSPASDPRLSHTMLGEILNYYTHWAGSLKFTFLFCGSMMATGKLLVSYAPPGADPPKKRKEAMLGTHVIWDIGLQSSCTMVVPWISNSTYRQTIDDSFTEGGYISVFYQTRIVVPLSTPREMDILGFVSACNDFSVRLLRDTTHIEQKALAQGLGQMLESMIDNTVRETVGAATSRDALPNTEASGPTHSKEIPALTAVETGATNPLVPSDTVQTRHVVQHRSRSESSIESFFARGACVTIMTVDNPASTTNKDKLFAVWKITYKDTVQLRRKLEFFTYSRFDMELTFVVTANFTETNNGHALNQVYQIMYVPPGAPVPEKWDDYTWQTSSNPSIFYTYGTAPARISVPYVGISNAYSHFYDGFSKVPLKDQSAALGDSLYGAASLNDFGILAVRVVNDHNPTKVTSKIRVYLKPKHIRVWCPRPPRQLAYYGPGVDYKDGTLTPLSTKDLTTYGFGHQNKAVYTAGYKICNYHLATQDDLQNAVNVMWSRDLLVTESRAQGTDSIARCNCNAGVYYCESRRKYYPVSFVGPTFQYMEANNYYPVRYQSHMLIGHGFESPGDCGGILRCHHGVIGIITAGGEGLVAFSDIRDLYAYEEEAMEQGITNYIESLGAAFGSGFTQQISDKITELTNMVTSTITEKLLKNLIKIISSLVIITRNYEDTTTVLATLALLGCDASPWQWLRKKACDVLEIPYVIKQGDSWLKKFTEACQRAKGLEWVSNKISKFIDWLKEKIIPQARDKLEFVTKLRQLEMLENQISTIHQSCPSQEHQEILFNNVRWLSIQSKRFAPLYAVEAKRIQKLEHTINNYIQFKSKHRIEPVCLLVHGSPGTGKSVATNLIARAIAERENTSTYSLPPDPSHFDGYKQQGVVIMDDLNQNPDGADMKLFCQMVSTVEFIPPMASLEEKGILFTSNYVLASTNSSRISPPTVAHSDALARRFAFDMDIQVMNEYSRDGKLNMAMATEMCKNCHQPANFKRCCPLVCGKAIQLMDKSSRVRYSIDQITTMIINERNRRSNIGNCMEALFQGPLQYKDLKIDIKTSPPPECINDLLQAVDSQEVRDYCEKKGWIVNITSQVQTERNINRAMTILQAVTTFAAVAGVVYVMYKLFAGHQGAYTGLPNKKPNVPTIRTAKVQGPGFDYAVAMAKRNIVTATTSKGEFTMLGVHDNVAILPTHASPGESIVIDGKEAEILDAKVFEDQAGTNFEITIITLKRNEKFRDIRPHIPTQITETNDGVLIVNTSKYPNMYVPVRAVTEQGYLNLGGRQTARTLMYNFPTRAGQCGGVITCTGKSSGCMLVDGSHGFAAALKRSLFTQSQGEIPWMRPSKDAGYPIINAPSKTKLEPSAFHYVFEGVKEPAVLTKNDPRLKTDFEEAIFSKYVGNKITEVDEYMKEAVDHYAGQLMSLDINIEQMCLEDAMYGTDGLEALDLSTSAGYPYVAMGKKKRDILNKQTRDTKEMQKLLDTYGINLPLVTYVKDELRSKTKVEQGKSRLIEASSLNDSVAMRMAFGNLYAAFHKNPGVITGSAVGCDPDLFWSKIPVLMEEKLFAFDYTGYDASLSPAWFEALKMVLEKIGFGDRVDYIDYLNHSHHLYKNKTYCVKGGMPSGCSGTSIFNSMINNLIIRTLLLKTYKGIDLDHLKMIAYGDDVIASYPHEVDASLLAQSGKDYGLTMTPADKSATFETVTWENVTFLKRFFRADEKYPFLIHPVMPMKEIHESIRWTKDPRNTQDHVRSLCLLAWHNGEEEYNKFLAKIRSVPIGRALLLPEYSTLYRRWLDSF</sequence>
<dbReference type="EC" id="2.7.7.48" evidence="70"/>
<dbReference type="FunFam" id="3.30.70.270:FF:000008">
    <property type="entry name" value="Genome polyprotein"/>
    <property type="match status" value="1"/>
</dbReference>
<comment type="function">
    <text evidence="70">Protein 3A: Localizes the viral replication complex to the surface of membranous vesicles. It inhibits host cell endoplasmic reticulum-to-Golgi apparatus transport and causes the disassembly of the Golgi complex, possibly through GBF1 interaction. This would result in depletion of MHC, trail receptors and IFN receptors at the host cell surface.</text>
</comment>
<comment type="subunit">
    <text evidence="8">Interacts with Viral protein genome-linked and with protein 3CD.</text>
</comment>
<keyword evidence="32" id="KW-0863">Zinc-finger</keyword>
<keyword evidence="50 70" id="KW-0406">Ion transport</keyword>
<dbReference type="GO" id="GO:0015267">
    <property type="term" value="F:channel activity"/>
    <property type="evidence" value="ECO:0007669"/>
    <property type="project" value="UniProtKB-KW"/>
</dbReference>
<comment type="function">
    <text evidence="70">Protease 3C: Major viral protease that mediates proteolytic processing of the polyprotein. Cleaves host EIF5B, contributing to host translation shutoff. Cleaves also host PABPC1, contributing to host translation shutoff.</text>
</comment>
<keyword evidence="60 70" id="KW-0407">Ion channel</keyword>
<keyword evidence="26 70" id="KW-0548">Nucleotidyltransferase</keyword>
<evidence type="ECO:0000256" key="57">
    <source>
        <dbReference type="ARBA" id="ARBA00023280"/>
    </source>
</evidence>
<dbReference type="PROSITE" id="PS51874">
    <property type="entry name" value="PCV_3C_PRO"/>
    <property type="match status" value="1"/>
</dbReference>
<dbReference type="GO" id="GO:0003723">
    <property type="term" value="F:RNA binding"/>
    <property type="evidence" value="ECO:0007669"/>
    <property type="project" value="UniProtKB-KW"/>
</dbReference>
<evidence type="ECO:0000256" key="66">
    <source>
        <dbReference type="ARBA" id="ARBA00047631"/>
    </source>
</evidence>
<dbReference type="GO" id="GO:0034220">
    <property type="term" value="P:monoatomic ion transmembrane transport"/>
    <property type="evidence" value="ECO:0007669"/>
    <property type="project" value="UniProtKB-KW"/>
</dbReference>
<reference evidence="75" key="6">
    <citation type="journal article" date="1982" name="J. Virol.">
        <title>Identification of the initiation site of poliovirus polyprotein synthesis.</title>
        <authorList>
            <person name="Dorner A.J."/>
            <person name="Dorner L.F."/>
            <person name="Larsen G.R."/>
            <person name="Wimmer E."/>
            <person name="Anderson C.W."/>
        </authorList>
    </citation>
    <scope>NUCLEOTIDE SEQUENCE [LARGE SCALE GENOMIC DNA]</scope>
    <source>
        <strain evidence="75">Mahoney strain</strain>
    </source>
</reference>
<feature type="domain" description="SF3 helicase" evidence="73">
    <location>
        <begin position="1245"/>
        <end position="1401"/>
    </location>
</feature>
<keyword evidence="30 70" id="KW-0677">Repeat</keyword>
<evidence type="ECO:0000256" key="38">
    <source>
        <dbReference type="ARBA" id="ARBA00022813"/>
    </source>
</evidence>
<dbReference type="GO" id="GO:0008270">
    <property type="term" value="F:zinc ion binding"/>
    <property type="evidence" value="ECO:0007669"/>
    <property type="project" value="UniProtKB-KW"/>
</dbReference>
<dbReference type="InterPro" id="IPR036203">
    <property type="entry name" value="P3A_soluble_dom"/>
</dbReference>
<keyword evidence="17" id="KW-0597">Phosphoprotein</keyword>
<dbReference type="GO" id="GO:0005524">
    <property type="term" value="F:ATP binding"/>
    <property type="evidence" value="ECO:0007669"/>
    <property type="project" value="UniProtKB-KW"/>
</dbReference>
<dbReference type="InterPro" id="IPR043504">
    <property type="entry name" value="Peptidase_S1_PA_chymotrypsin"/>
</dbReference>
<keyword evidence="40 70" id="KW-0067">ATP-binding</keyword>
<comment type="function">
    <text evidence="70">Viral protein genome-linked: acts as a primer for viral RNA replication and remains covalently bound to viral genomic RNA. VPg is uridylylated prior to priming replication into VPg-pUpU. The oriI viral genomic sequence may act as a template for this. The VPg-pUpU is then used as primer on the genomic RNA poly(A) by the RNA-dependent RNA polymerase to replicate the viral genome.</text>
</comment>
<dbReference type="InterPro" id="IPR043128">
    <property type="entry name" value="Rev_trsase/Diguanyl_cyclase"/>
</dbReference>
<evidence type="ECO:0000256" key="17">
    <source>
        <dbReference type="ARBA" id="ARBA00022553"/>
    </source>
</evidence>
<dbReference type="FunFam" id="2.40.10.10:FF:000020">
    <property type="entry name" value="Genome polyprotein"/>
    <property type="match status" value="1"/>
</dbReference>
<feature type="non-terminal residue" evidence="75">
    <location>
        <position position="1"/>
    </location>
</feature>
<dbReference type="SUPFAM" id="SSF56672">
    <property type="entry name" value="DNA/RNA polymerases"/>
    <property type="match status" value="1"/>
</dbReference>
<comment type="function">
    <text evidence="70">Protein 2C: Induces and associates with structural rearrangements of intracellular membranes. Displays RNA-binding, nucleotide binding and NTPase activities. May play a role in virion morphogenesis and viral RNA encapsidation by interacting with the capsid protein VP3.</text>
</comment>
<dbReference type="CDD" id="cd00205">
    <property type="entry name" value="rhv_like"/>
    <property type="match status" value="3"/>
</dbReference>
<keyword evidence="44 70" id="KW-0694">RNA-binding</keyword>
<keyword evidence="52 70" id="KW-0472">Membrane</keyword>
<comment type="subunit">
    <text evidence="10">Interacts with protein 3CD.</text>
</comment>
<dbReference type="GO" id="GO:0006508">
    <property type="term" value="P:proteolysis"/>
    <property type="evidence" value="ECO:0007669"/>
    <property type="project" value="UniProtKB-KW"/>
</dbReference>
<evidence type="ECO:0000256" key="51">
    <source>
        <dbReference type="ARBA" id="ARBA00023090"/>
    </source>
</evidence>
<dbReference type="InterPro" id="IPR003138">
    <property type="entry name" value="Pico_P1A"/>
</dbReference>
<evidence type="ECO:0000256" key="53">
    <source>
        <dbReference type="ARBA" id="ARBA00023197"/>
    </source>
</evidence>
<dbReference type="Gene3D" id="1.20.960.20">
    <property type="match status" value="1"/>
</dbReference>
<evidence type="ECO:0000259" key="72">
    <source>
        <dbReference type="PROSITE" id="PS50507"/>
    </source>
</evidence>
<evidence type="ECO:0000256" key="70">
    <source>
        <dbReference type="RuleBase" id="RU364118"/>
    </source>
</evidence>
<evidence type="ECO:0000256" key="35">
    <source>
        <dbReference type="ARBA" id="ARBA00022806"/>
    </source>
</evidence>
<feature type="domain" description="Peptidase C3" evidence="74">
    <location>
        <begin position="1579"/>
        <end position="1756"/>
    </location>
</feature>
<evidence type="ECO:0000256" key="21">
    <source>
        <dbReference type="ARBA" id="ARBA00022581"/>
    </source>
</evidence>
<dbReference type="InterPro" id="IPR033703">
    <property type="entry name" value="Rhv-like"/>
</dbReference>
<dbReference type="GO" id="GO:0039540">
    <property type="term" value="P:symbiont-mediated suppression of host cytoplasmic pattern recognition receptor signaling pathway via inhibition of RIG-I activity"/>
    <property type="evidence" value="ECO:0007669"/>
    <property type="project" value="UniProtKB-KW"/>
</dbReference>
<evidence type="ECO:0000313" key="75">
    <source>
        <dbReference type="EMBL" id="CAA24445.1"/>
    </source>
</evidence>
<comment type="function">
    <text evidence="70">Protease 2A: Cysteine protease that cleaves viral polyprotein and specific host proteins.</text>
</comment>
<dbReference type="GO" id="GO:0017111">
    <property type="term" value="F:ribonucleoside triphosphate phosphatase activity"/>
    <property type="evidence" value="ECO:0007669"/>
    <property type="project" value="UniProtKB-EC"/>
</dbReference>
<keyword evidence="34 70" id="KW-1161">Viral attachment to host cell</keyword>
<keyword evidence="31 70" id="KW-0547">Nucleotide-binding</keyword>
<keyword evidence="29" id="KW-0479">Metal-binding</keyword>
<evidence type="ECO:0000256" key="52">
    <source>
        <dbReference type="ARBA" id="ARBA00023136"/>
    </source>
</evidence>
<evidence type="ECO:0000259" key="74">
    <source>
        <dbReference type="PROSITE" id="PS51874"/>
    </source>
</evidence>
<dbReference type="FunFam" id="1.20.960.20:FF:000001">
    <property type="entry name" value="Genome polyprotein"/>
    <property type="match status" value="1"/>
</dbReference>
<feature type="region of interest" description="Disordered" evidence="71">
    <location>
        <begin position="612"/>
        <end position="632"/>
    </location>
</feature>
<comment type="subunit">
    <text evidence="7">Interacts with capsid protein VP1 and capsid protein VP3 in the mature capsid.</text>
</comment>
<protein>
    <recommendedName>
        <fullName evidence="70">Genome polyprotein</fullName>
    </recommendedName>
    <component>
        <recommendedName>
            <fullName evidence="70">P3</fullName>
        </recommendedName>
    </component>
    <component>
        <recommendedName>
            <fullName evidence="70">Protein 3AB</fullName>
        </recommendedName>
    </component>
    <component>
        <recommendedName>
            <fullName evidence="70">P2</fullName>
        </recommendedName>
    </component>
    <component>
        <recommendedName>
            <fullName evidence="70">P1</fullName>
        </recommendedName>
    </component>
    <component>
        <recommendedName>
            <fullName evidence="70">Capsid protein VP0</fullName>
        </recommendedName>
        <alternativeName>
            <fullName evidence="70">VP4-VP2</fullName>
        </alternativeName>
    </component>
    <component>
        <recommendedName>
            <fullName evidence="70">Capsid protein VP4</fullName>
        </recommendedName>
        <alternativeName>
            <fullName evidence="70">P1A</fullName>
        </alternativeName>
        <alternativeName>
            <fullName evidence="70">Virion protein 4</fullName>
        </alternativeName>
    </component>
    <component>
        <recommendedName>
            <fullName evidence="70">Capsid protein VP2</fullName>
        </recommendedName>
        <alternativeName>
            <fullName evidence="70">P1B</fullName>
        </alternativeName>
        <alternativeName>
            <fullName evidence="70">Virion protein 2</fullName>
        </alternativeName>
    </component>
    <component>
        <recommendedName>
            <fullName evidence="70">Capsid protein VP3</fullName>
        </recommendedName>
        <alternativeName>
            <fullName evidence="70">P1C</fullName>
        </alternativeName>
        <alternativeName>
            <fullName evidence="70">Virion protein 3</fullName>
        </alternativeName>
    </component>
    <component>
        <recommendedName>
            <fullName evidence="70">Capsid protein VP1</fullName>
        </recommendedName>
        <alternativeName>
            <fullName evidence="70">P1D</fullName>
        </alternativeName>
        <alternativeName>
            <fullName evidence="70">Virion protein 1</fullName>
        </alternativeName>
    </component>
    <component>
        <recommendedName>
            <fullName evidence="70">Protease 2A</fullName>
            <shortName evidence="70">P2A</shortName>
            <ecNumber evidence="70">3.4.22.29</ecNumber>
        </recommendedName>
        <alternativeName>
            <fullName evidence="70">Picornain 2A</fullName>
        </alternativeName>
        <alternativeName>
            <fullName evidence="70">Protein 2A</fullName>
        </alternativeName>
    </component>
    <component>
        <recommendedName>
            <fullName evidence="70">Protein 2B</fullName>
            <shortName evidence="70">P2B</shortName>
        </recommendedName>
    </component>
    <component>
        <recommendedName>
            <fullName evidence="70">Protein 2C</fullName>
            <shortName evidence="70">P2C</shortName>
            <ecNumber evidence="70">3.6.1.15</ecNumber>
        </recommendedName>
    </component>
    <component>
        <recommendedName>
            <fullName evidence="70">Protein 3A</fullName>
            <shortName evidence="70">P3A</shortName>
        </recommendedName>
    </component>
    <component>
        <recommendedName>
            <fullName evidence="70">Viral protein genome-linked</fullName>
            <shortName evidence="70">VPg</shortName>
        </recommendedName>
        <alternativeName>
            <fullName evidence="70">Protein 3B</fullName>
            <shortName evidence="70">P3B</shortName>
        </alternativeName>
    </component>
    <component>
        <recommendedName>
            <fullName evidence="70">Protein 3CD</fullName>
            <ecNumber evidence="70">3.4.22.28</ecNumber>
        </recommendedName>
    </component>
    <component>
        <recommendedName>
            <fullName evidence="70">Protease 3C</fullName>
            <shortName evidence="70">P3C</shortName>
        </recommendedName>
    </component>
    <component>
        <recommendedName>
            <fullName evidence="70">RNA-directed RNA polymerase</fullName>
            <shortName evidence="70">RdRp</shortName>
            <ecNumber evidence="70">2.7.7.48</ecNumber>
        </recommendedName>
        <alternativeName>
            <fullName evidence="70">3D polymerase</fullName>
            <shortName evidence="70">3Dpol</shortName>
        </alternativeName>
        <alternativeName>
            <fullName evidence="70">Protein 3D</fullName>
            <shortName evidence="70">3D</shortName>
        </alternativeName>
    </component>
</protein>
<dbReference type="FunFam" id="4.10.880.10:FF:000002">
    <property type="entry name" value="Genome polyprotein"/>
    <property type="match status" value="1"/>
</dbReference>
<evidence type="ECO:0000256" key="62">
    <source>
        <dbReference type="ARBA" id="ARBA00045482"/>
    </source>
</evidence>
<comment type="catalytic activity">
    <reaction evidence="66 70">
        <text>a ribonucleoside 5'-triphosphate + H2O = a ribonucleoside 5'-diphosphate + phosphate + H(+)</text>
        <dbReference type="Rhea" id="RHEA:23680"/>
        <dbReference type="ChEBI" id="CHEBI:15377"/>
        <dbReference type="ChEBI" id="CHEBI:15378"/>
        <dbReference type="ChEBI" id="CHEBI:43474"/>
        <dbReference type="ChEBI" id="CHEBI:57930"/>
        <dbReference type="ChEBI" id="CHEBI:61557"/>
        <dbReference type="EC" id="3.6.1.15"/>
    </reaction>
</comment>
<accession>Q84865</accession>
<comment type="subunit">
    <text evidence="11">Interacts with protein 3AB and with RNA-directed RNA polymerase.</text>
</comment>
<dbReference type="Gene3D" id="4.10.880.10">
    <property type="entry name" value="Poliovirus 3D polymerase Domain 1 (Nucleotidyltransferase)"/>
    <property type="match status" value="2"/>
</dbReference>
<evidence type="ECO:0000256" key="9">
    <source>
        <dbReference type="ARBA" id="ARBA00011474"/>
    </source>
</evidence>
<evidence type="ECO:0000256" key="32">
    <source>
        <dbReference type="ARBA" id="ARBA00022771"/>
    </source>
</evidence>
<keyword evidence="48 70" id="KW-1182">Viral ion channel</keyword>
<dbReference type="Pfam" id="PF01552">
    <property type="entry name" value="Pico_P2B"/>
    <property type="match status" value="1"/>
</dbReference>
<organism evidence="75">
    <name type="scientific">Poliovirus type 1 (strain Mahoney)</name>
    <dbReference type="NCBI Taxonomy" id="12081"/>
    <lineage>
        <taxon>Viruses</taxon>
        <taxon>Riboviria</taxon>
        <taxon>Orthornavirae</taxon>
        <taxon>Pisuviricota</taxon>
        <taxon>Pisoniviricetes</taxon>
        <taxon>Picornavirales</taxon>
        <taxon>Picornaviridae</taxon>
        <taxon>Ensavirinae</taxon>
        <taxon>Enterovirus</taxon>
        <taxon>Enterovirus coxsackiepol</taxon>
        <taxon>Enterovirus C</taxon>
    </lineage>
</organism>
<keyword evidence="59 70" id="KW-1160">Virus entry into host cell</keyword>
<dbReference type="SMR" id="Q84865"/>
<comment type="function">
    <text evidence="70">Capsid protein VP1: Forms an icosahedral capsid of pseudo T=3 symmetry with capsid proteins VP2 and VP3. The capsid is 300 Angstroms in diameter, composed of 60 copies of each capsid protein and enclosing the viral positive strand RNA genome. Capsid protein VP1 mainly forms the vertices of the capsid. Capsid protein VP1 interacts with host cell receptor to provide virion attachment to target host cells. This attachment induces virion internalization. Tyrosine kinases are probably involved in the entry process. After binding to its receptor, the capsid undergoes conformational changes. Capsid protein VP1 N-terminus (that contains an amphipathic alpha-helix) and capsid protein VP4 are externalized. Together, they shape a pore in the host membrane through which viral genome is translocated to host cell cytoplasm. After genome has been released, the channel shrinks.</text>
</comment>
<evidence type="ECO:0000259" key="73">
    <source>
        <dbReference type="PROSITE" id="PS51218"/>
    </source>
</evidence>
<evidence type="ECO:0000256" key="33">
    <source>
        <dbReference type="ARBA" id="ARBA00022801"/>
    </source>
</evidence>
<evidence type="ECO:0000256" key="43">
    <source>
        <dbReference type="ARBA" id="ARBA00022870"/>
    </source>
</evidence>
<evidence type="ECO:0000256" key="63">
    <source>
        <dbReference type="ARBA" id="ARBA00046425"/>
    </source>
</evidence>
<evidence type="ECO:0000256" key="45">
    <source>
        <dbReference type="ARBA" id="ARBA00022890"/>
    </source>
</evidence>
<evidence type="ECO:0000256" key="19">
    <source>
        <dbReference type="ARBA" id="ARBA00022561"/>
    </source>
</evidence>
<dbReference type="InterPro" id="IPR009003">
    <property type="entry name" value="Peptidase_S1_PA"/>
</dbReference>
<dbReference type="MEROPS" id="C03.001"/>
<evidence type="ECO:0000256" key="46">
    <source>
        <dbReference type="ARBA" id="ARBA00022953"/>
    </source>
</evidence>
<keyword evidence="28 70" id="KW-0519">Myristate</keyword>
<dbReference type="Pfam" id="PF08727">
    <property type="entry name" value="P3A"/>
    <property type="match status" value="1"/>
</dbReference>
<evidence type="ECO:0000256" key="50">
    <source>
        <dbReference type="ARBA" id="ARBA00023065"/>
    </source>
</evidence>
<dbReference type="InterPro" id="IPR014838">
    <property type="entry name" value="P3A"/>
</dbReference>
<evidence type="ECO:0000256" key="5">
    <source>
        <dbReference type="ARBA" id="ARBA00008303"/>
    </source>
</evidence>
<dbReference type="FunFam" id="2.60.120.20:FF:000003">
    <property type="entry name" value="Genome polyprotein"/>
    <property type="match status" value="1"/>
</dbReference>
<reference evidence="75" key="3">
    <citation type="journal article" date="1981" name="Nature">
        <title>Primary structure, gene organization and polypeptide expression of poliovirus RNA.</title>
        <authorList>
            <person name="Kitamura N."/>
            <person name="Semler B.L."/>
            <person name="Rothberg P.G."/>
            <person name="Larsen G.R."/>
            <person name="Adler C.J."/>
            <person name="Dorner A.J."/>
            <person name="Emini E.A."/>
            <person name="Hanecak R."/>
            <person name="Lee J.J."/>
            <person name="Der Werf S."/>
            <person name="Anderson C.W."/>
            <person name="Wimmer E."/>
        </authorList>
    </citation>
    <scope>NUCLEOTIDE SEQUENCE [LARGE SCALE GENOMIC DNA]</scope>
    <source>
        <strain evidence="75">Mahoney strain</strain>
    </source>
</reference>
<keyword evidence="54 70" id="KW-1035">Host cytoplasm</keyword>
<dbReference type="InterPro" id="IPR000199">
    <property type="entry name" value="Peptidase_C3A/C3B_picornavir"/>
</dbReference>
<evidence type="ECO:0000256" key="48">
    <source>
        <dbReference type="ARBA" id="ARBA00023039"/>
    </source>
</evidence>
<dbReference type="GO" id="GO:0005198">
    <property type="term" value="F:structural molecule activity"/>
    <property type="evidence" value="ECO:0007669"/>
    <property type="project" value="InterPro"/>
</dbReference>
<evidence type="ECO:0000256" key="4">
    <source>
        <dbReference type="ARBA" id="ARBA00004328"/>
    </source>
</evidence>
<evidence type="ECO:0000256" key="54">
    <source>
        <dbReference type="ARBA" id="ARBA00023200"/>
    </source>
</evidence>
<dbReference type="GO" id="GO:0003968">
    <property type="term" value="F:RNA-directed RNA polymerase activity"/>
    <property type="evidence" value="ECO:0007669"/>
    <property type="project" value="UniProtKB-KW"/>
</dbReference>
<dbReference type="InterPro" id="IPR000605">
    <property type="entry name" value="Helicase_SF3_ssDNA/RNA_vir"/>
</dbReference>
<evidence type="ECO:0000256" key="65">
    <source>
        <dbReference type="ARBA" id="ARBA00046779"/>
    </source>
</evidence>
<dbReference type="FunFam" id="2.60.120.20:FF:000001">
    <property type="entry name" value="Genome polyprotein"/>
    <property type="match status" value="1"/>
</dbReference>
<organismHost>
    <name type="scientific">Homo sapiens</name>
    <name type="common">Human</name>
    <dbReference type="NCBI Taxonomy" id="9606"/>
</organismHost>
<comment type="subunit">
    <text evidence="63">Homodimer. Interacts with host GBF1. Interacts (via GOLD domain) with host ACBD3 (via GOLD domain); this interaction allows the formation of a viral protein 3A/ACBD3 heterotetramer with a 2:2 stoichiometry, which will stimulate the recruitment of host PI4KB in order to synthesize PI4P at the viral RNA replication sites.</text>
</comment>
<keyword evidence="57 70" id="KW-0899">Viral immunoevasion</keyword>
<evidence type="ECO:0000256" key="22">
    <source>
        <dbReference type="ARBA" id="ARBA00022595"/>
    </source>
</evidence>
<evidence type="ECO:0000256" key="28">
    <source>
        <dbReference type="ARBA" id="ARBA00022707"/>
    </source>
</evidence>
<reference evidence="75" key="1">
    <citation type="journal article" date="1980" name="Cell">
        <title>The genome-linked protein of picornaviruses. VII. Genetic mapping of poliovirus VPg by protein and RNA sequence studies.</title>
        <authorList>
            <person name="Kitamura N."/>
            <person name="Adler C.J."/>
            <person name="Rothberg P.G."/>
            <person name="Martinko J."/>
            <person name="Nathenson S.G."/>
            <person name="Wimmer E."/>
        </authorList>
    </citation>
    <scope>NUCLEOTIDE SEQUENCE [LARGE SCALE GENOMIC DNA]</scope>
    <source>
        <strain evidence="75">Mahoney strain</strain>
    </source>
</reference>
<dbReference type="EMBL" id="V01148">
    <property type="protein sequence ID" value="CAA24445.1"/>
    <property type="molecule type" value="Genomic_RNA"/>
</dbReference>
<evidence type="ECO:0000256" key="24">
    <source>
        <dbReference type="ARBA" id="ARBA00022670"/>
    </source>
</evidence>
<dbReference type="GO" id="GO:0075509">
    <property type="term" value="P:endocytosis involved in viral entry into host cell"/>
    <property type="evidence" value="ECO:0007669"/>
    <property type="project" value="UniProtKB-KW"/>
</dbReference>
<dbReference type="InterPro" id="IPR044067">
    <property type="entry name" value="PCV_3C_PRO"/>
</dbReference>
<comment type="catalytic activity">
    <reaction evidence="70">
        <text>RNA(n) + a ribonucleoside 5'-triphosphate = RNA(n+1) + diphosphate</text>
        <dbReference type="Rhea" id="RHEA:21248"/>
        <dbReference type="Rhea" id="RHEA-COMP:14527"/>
        <dbReference type="Rhea" id="RHEA-COMP:17342"/>
        <dbReference type="ChEBI" id="CHEBI:33019"/>
        <dbReference type="ChEBI" id="CHEBI:61557"/>
        <dbReference type="ChEBI" id="CHEBI:140395"/>
        <dbReference type="EC" id="2.7.7.48"/>
    </reaction>
</comment>
<comment type="subcellular location">
    <subcellularLocation>
        <location evidence="3">Host cytoplasmic vesicle membrane</location>
        <topology evidence="3">Peripheral membrane protein</topology>
        <orientation evidence="3">Cytoplasmic side</orientation>
    </subcellularLocation>
    <subcellularLocation>
        <location evidence="2">Host nucleus</location>
    </subcellularLocation>
    <subcellularLocation>
        <location evidence="4">Virion</location>
    </subcellularLocation>
</comment>
<comment type="function">
    <text evidence="70">Protein 3CD: Involved in the viral replication complex and viral polypeptide maturation. It exhibits protease activity with a specificity and catalytic efficiency that is different from protease 3C. Protein 3CD lacks polymerase activity. Protein 3CD binds to the 5'UTR of the viral genome.</text>
</comment>
<keyword evidence="24 70" id="KW-0645">Protease</keyword>
<evidence type="ECO:0000256" key="44">
    <source>
        <dbReference type="ARBA" id="ARBA00022884"/>
    </source>
</evidence>
<keyword evidence="23 70" id="KW-1090">Inhibition of host innate immune response by virus</keyword>
<evidence type="ECO:0000256" key="29">
    <source>
        <dbReference type="ARBA" id="ARBA00022723"/>
    </source>
</evidence>
<keyword evidence="12 70" id="KW-0813">Transport</keyword>
<keyword evidence="27 70" id="KW-1143">T=pseudo3 icosahedral capsid protein</keyword>
<keyword evidence="19 70" id="KW-0167">Capsid protein</keyword>
<dbReference type="InterPro" id="IPR001676">
    <property type="entry name" value="Picornavirus_capsid"/>
</dbReference>
<evidence type="ECO:0000256" key="64">
    <source>
        <dbReference type="ARBA" id="ARBA00046709"/>
    </source>
</evidence>
<keyword evidence="33 70" id="KW-0378">Hydrolase</keyword>
<dbReference type="Gene3D" id="3.30.70.270">
    <property type="match status" value="1"/>
</dbReference>
<keyword evidence="20" id="KW-1048">Host nucleus</keyword>
<reference evidence="75" key="5">
    <citation type="journal article" date="1982" name="J. Virol.">
        <title>Carboxy-terminal analysis of poliovirus proteins: termination of poliovirus RNA translation and location of unique poliovirus polyprotein cleavage sites.</title>
        <authorList>
            <person name="Emini E.A."/>
            <person name="Elzinga M."/>
            <person name="Wimmer E."/>
        </authorList>
    </citation>
    <scope>NUCLEOTIDE SEQUENCE [LARGE SCALE GENOMIC DNA]</scope>
    <source>
        <strain evidence="75">Mahoney strain</strain>
    </source>
</reference>
<comment type="function">
    <text evidence="67">Plays an essential role in the virus replication cycle by acting as a viroporin. Creates a pore in the host endoplasmic reticulum and as a consequence releases Ca2+ in the cytoplasm of infected cell. In turn, high levels of cytoplasmic calcium may trigger membrane trafficking and transport of viral ER-associated proteins to viroplasms, sites of viral genome replication.</text>
</comment>
<reference evidence="75" key="4">
    <citation type="journal article" date="1981" name="Proc. Natl. Acad. Sci. U.S.A.">
        <title>Molecular cloning of poliovirus cDNA and determination of the complete nucleotide sequence of the viral genome.</title>
        <authorList>
            <person name="Racaniello V.R."/>
            <person name="Baltimore D."/>
        </authorList>
    </citation>
    <scope>NUCLEOTIDE SEQUENCE [LARGE SCALE GENOMIC DNA]</scope>
    <source>
        <strain evidence="75">Mahoney strain</strain>
    </source>
</reference>
<keyword evidence="46 70" id="KW-0693">Viral RNA replication</keyword>
<name>Q84865_POL1M</name>
<evidence type="ECO:0000256" key="42">
    <source>
        <dbReference type="ARBA" id="ARBA00022844"/>
    </source>
</evidence>
<comment type="function">
    <text evidence="70">RNA-directed RNA polymerase: Replicates the viral genomic RNA on the surface of intracellular membranes. May form linear arrays of subunits that propagate along a strong head-to-tail interaction called interface-I. Covalently attaches UMP to a tyrosine of VPg, which is used to prime RNA synthesis. The positive stranded RNA genome is first replicated at virus induced membranous vesicles, creating a dsRNA genomic replication form. This dsRNA is then used as template to synthesize positive stranded RNA genomes. ss(+)RNA genomes are either translated, replicated or encapsidated.</text>
</comment>
<keyword evidence="51" id="KW-1088">Inhibition of host RIG-I by virus</keyword>
<evidence type="ECO:0000256" key="36">
    <source>
        <dbReference type="ARBA" id="ARBA00022807"/>
    </source>
</evidence>
<dbReference type="InterPro" id="IPR027417">
    <property type="entry name" value="P-loop_NTPase"/>
</dbReference>
<dbReference type="GO" id="GO:0003724">
    <property type="term" value="F:RNA helicase activity"/>
    <property type="evidence" value="ECO:0007669"/>
    <property type="project" value="InterPro"/>
</dbReference>
<keyword evidence="47 70" id="KW-1190">Host gene expression shutoff by virus</keyword>
<dbReference type="PROSITE" id="PS50507">
    <property type="entry name" value="RDRP_SSRNA_POS"/>
    <property type="match status" value="1"/>
</dbReference>
<evidence type="ECO:0000256" key="55">
    <source>
        <dbReference type="ARBA" id="ARBA00023247"/>
    </source>
</evidence>